<name>M8CCX8_AEGTA</name>
<organism evidence="1">
    <name type="scientific">Aegilops tauschii</name>
    <name type="common">Tausch's goatgrass</name>
    <name type="synonym">Aegilops squarrosa</name>
    <dbReference type="NCBI Taxonomy" id="37682"/>
    <lineage>
        <taxon>Eukaryota</taxon>
        <taxon>Viridiplantae</taxon>
        <taxon>Streptophyta</taxon>
        <taxon>Embryophyta</taxon>
        <taxon>Tracheophyta</taxon>
        <taxon>Spermatophyta</taxon>
        <taxon>Magnoliopsida</taxon>
        <taxon>Liliopsida</taxon>
        <taxon>Poales</taxon>
        <taxon>Poaceae</taxon>
        <taxon>BOP clade</taxon>
        <taxon>Pooideae</taxon>
        <taxon>Triticodae</taxon>
        <taxon>Triticeae</taxon>
        <taxon>Triticinae</taxon>
        <taxon>Aegilops</taxon>
    </lineage>
</organism>
<dbReference type="EnsemblPlants" id="EMT20991">
    <property type="protein sequence ID" value="EMT20991"/>
    <property type="gene ID" value="F775_25064"/>
</dbReference>
<sequence>MTIDRIKAFPYRQVKVPAFIGIQPAVQIEPRLLFDSEITGDEHNQMRTCVHVACALLLAITAVRVHRADYVSGHPQGSVLGIGGDHECEAEVCELRVEACVEQDVPALGILVHVVESTCHVQRDLDMLAPSEHLVAVEPLAKRAVLGELEHHKLGLDDL</sequence>
<protein>
    <submittedName>
        <fullName evidence="1">Uncharacterized protein</fullName>
    </submittedName>
</protein>
<dbReference type="AlphaFoldDB" id="M8CCX8"/>
<proteinExistence type="predicted"/>
<accession>M8CCX8</accession>
<reference evidence="1" key="1">
    <citation type="submission" date="2015-06" db="UniProtKB">
        <authorList>
            <consortium name="EnsemblPlants"/>
        </authorList>
    </citation>
    <scope>IDENTIFICATION</scope>
</reference>
<evidence type="ECO:0000313" key="1">
    <source>
        <dbReference type="EnsemblPlants" id="EMT20991"/>
    </source>
</evidence>